<evidence type="ECO:0000313" key="5">
    <source>
        <dbReference type="Proteomes" id="UP001334084"/>
    </source>
</evidence>
<keyword evidence="5" id="KW-1185">Reference proteome</keyword>
<dbReference type="AlphaFoldDB" id="A0AAX4J8H2"/>
<dbReference type="InterPro" id="IPR010334">
    <property type="entry name" value="Dcp1"/>
</dbReference>
<dbReference type="Proteomes" id="UP001334084">
    <property type="component" value="Chromosome 1"/>
</dbReference>
<evidence type="ECO:0000313" key="4">
    <source>
        <dbReference type="EMBL" id="WUR02236.1"/>
    </source>
</evidence>
<dbReference type="Gene3D" id="2.30.29.30">
    <property type="entry name" value="Pleckstrin-homology domain (PH domain)/Phosphotyrosine-binding domain (PTB)"/>
    <property type="match status" value="1"/>
</dbReference>
<dbReference type="GO" id="GO:0008047">
    <property type="term" value="F:enzyme activator activity"/>
    <property type="evidence" value="ECO:0007669"/>
    <property type="project" value="InterPro"/>
</dbReference>
<name>A0AAX4J8H2_9MICR</name>
<evidence type="ECO:0000256" key="2">
    <source>
        <dbReference type="ARBA" id="ARBA00008778"/>
    </source>
</evidence>
<evidence type="ECO:0000256" key="3">
    <source>
        <dbReference type="ARBA" id="ARBA00022490"/>
    </source>
</evidence>
<comment type="similarity">
    <text evidence="2">Belongs to the DCP1 family.</text>
</comment>
<organism evidence="4 5">
    <name type="scientific">Vairimorpha necatrix</name>
    <dbReference type="NCBI Taxonomy" id="6039"/>
    <lineage>
        <taxon>Eukaryota</taxon>
        <taxon>Fungi</taxon>
        <taxon>Fungi incertae sedis</taxon>
        <taxon>Microsporidia</taxon>
        <taxon>Nosematidae</taxon>
        <taxon>Vairimorpha</taxon>
    </lineage>
</organism>
<sequence length="115" mass="14019">MDLVILKRHLKSLDSDFDSLLYFTKYTTIYLLSDGEWKDLNIYGTFVIYSRNNKNLRIRIFNKINKEDKYLEMSDKTKIRINNKILKIYNEETYGIWFHDEKNLNQVYEILTIHI</sequence>
<dbReference type="InterPro" id="IPR011993">
    <property type="entry name" value="PH-like_dom_sf"/>
</dbReference>
<protein>
    <submittedName>
        <fullName evidence="4">mRNA-decapping enzyme</fullName>
    </submittedName>
</protein>
<reference evidence="4" key="1">
    <citation type="journal article" date="2024" name="BMC Genomics">
        <title>Functional annotation of a divergent genome using sequence and structure-based similarity.</title>
        <authorList>
            <person name="Svedberg D."/>
            <person name="Winiger R.R."/>
            <person name="Berg A."/>
            <person name="Sharma H."/>
            <person name="Tellgren-Roth C."/>
            <person name="Debrunner-Vossbrinck B.A."/>
            <person name="Vossbrinck C.R."/>
            <person name="Barandun J."/>
        </authorList>
    </citation>
    <scope>NUCLEOTIDE SEQUENCE</scope>
    <source>
        <strain evidence="4">Illinois isolate</strain>
    </source>
</reference>
<dbReference type="GO" id="GO:0005737">
    <property type="term" value="C:cytoplasm"/>
    <property type="evidence" value="ECO:0007669"/>
    <property type="project" value="UniProtKB-SubCell"/>
</dbReference>
<keyword evidence="3" id="KW-0963">Cytoplasm</keyword>
<evidence type="ECO:0000256" key="1">
    <source>
        <dbReference type="ARBA" id="ARBA00004496"/>
    </source>
</evidence>
<dbReference type="Pfam" id="PF06058">
    <property type="entry name" value="DCP1"/>
    <property type="match status" value="1"/>
</dbReference>
<dbReference type="EMBL" id="CP142726">
    <property type="protein sequence ID" value="WUR02236.1"/>
    <property type="molecule type" value="Genomic_DNA"/>
</dbReference>
<proteinExistence type="inferred from homology"/>
<comment type="subcellular location">
    <subcellularLocation>
        <location evidence="1">Cytoplasm</location>
    </subcellularLocation>
</comment>
<dbReference type="RefSeq" id="XP_065328381.1">
    <property type="nucleotide sequence ID" value="XM_065472309.1"/>
</dbReference>
<dbReference type="GeneID" id="90540039"/>
<gene>
    <name evidence="4" type="ORF">VNE69_01175</name>
</gene>
<dbReference type="SUPFAM" id="SSF50729">
    <property type="entry name" value="PH domain-like"/>
    <property type="match status" value="1"/>
</dbReference>
<dbReference type="GO" id="GO:0000290">
    <property type="term" value="P:deadenylation-dependent decapping of nuclear-transcribed mRNA"/>
    <property type="evidence" value="ECO:0007669"/>
    <property type="project" value="InterPro"/>
</dbReference>
<dbReference type="KEGG" id="vnx:VNE69_01175"/>
<accession>A0AAX4J8H2</accession>